<sequence length="433" mass="47269">MRTGVTIDLRARRDAGLADQLRPLVEAYLGRPTVEVRFWDGSRLGPRGGPGALVLRSPEAIRRMAWAPGELGAGRAFVAGDLDVDGDIFAVVAALRPAGQRLRTTLRTVPAAVQAARRLGLLDRPPPPPPEEARPRGLRHSRRRDATAVSHHYDVGNDFYRLVLGPSLTYSCARFVDDATTLEAAQDAKHELVCRKLGLHERPGARLLDVGCGWGSMAIHAARHHDARVVAITISEQQAQLARARVRDAGLDDRVEVRLQDYRELHGEAFDAISSIGMFEHVGAARMSTYLGTLWSLLRPEGRLLNHAISSVGGSRLAGRSFAHRYVFPDGELIDVGDVVLGMEAAGFEVRDVESLREHYGTTLRAWVANLQQRWDEAVALVGEGRARVWLLYMVASAIGFEDGGLAVHQVLGVRGGEHGSSGMPRTRDGWVA</sequence>
<keyword evidence="4" id="KW-0949">S-adenosyl-L-methionine</keyword>
<dbReference type="AlphaFoldDB" id="A0A5Q2RUK6"/>
<dbReference type="SUPFAM" id="SSF53335">
    <property type="entry name" value="S-adenosyl-L-methionine-dependent methyltransferases"/>
    <property type="match status" value="1"/>
</dbReference>
<protein>
    <submittedName>
        <fullName evidence="7">Methyltransferase domain-containing protein</fullName>
    </submittedName>
</protein>
<evidence type="ECO:0000256" key="1">
    <source>
        <dbReference type="ARBA" id="ARBA00010815"/>
    </source>
</evidence>
<keyword evidence="3 7" id="KW-0808">Transferase</keyword>
<name>A0A5Q2RUK6_9ACTN</name>
<evidence type="ECO:0000256" key="3">
    <source>
        <dbReference type="ARBA" id="ARBA00022679"/>
    </source>
</evidence>
<evidence type="ECO:0000256" key="4">
    <source>
        <dbReference type="ARBA" id="ARBA00022691"/>
    </source>
</evidence>
<keyword evidence="8" id="KW-1185">Reference proteome</keyword>
<dbReference type="InterPro" id="IPR029063">
    <property type="entry name" value="SAM-dependent_MTases_sf"/>
</dbReference>
<keyword evidence="5" id="KW-0443">Lipid metabolism</keyword>
<evidence type="ECO:0000256" key="6">
    <source>
        <dbReference type="SAM" id="MobiDB-lite"/>
    </source>
</evidence>
<dbReference type="Gene3D" id="3.40.50.150">
    <property type="entry name" value="Vaccinia Virus protein VP39"/>
    <property type="match status" value="1"/>
</dbReference>
<evidence type="ECO:0000313" key="8">
    <source>
        <dbReference type="Proteomes" id="UP000334019"/>
    </source>
</evidence>
<dbReference type="GO" id="GO:0008610">
    <property type="term" value="P:lipid biosynthetic process"/>
    <property type="evidence" value="ECO:0007669"/>
    <property type="project" value="InterPro"/>
</dbReference>
<dbReference type="PANTHER" id="PTHR43667:SF1">
    <property type="entry name" value="CYCLOPROPANE-FATTY-ACYL-PHOSPHOLIPID SYNTHASE"/>
    <property type="match status" value="1"/>
</dbReference>
<evidence type="ECO:0000256" key="5">
    <source>
        <dbReference type="ARBA" id="ARBA00023098"/>
    </source>
</evidence>
<gene>
    <name evidence="7" type="ORF">GH723_00355</name>
</gene>
<dbReference type="GO" id="GO:0032259">
    <property type="term" value="P:methylation"/>
    <property type="evidence" value="ECO:0007669"/>
    <property type="project" value="UniProtKB-KW"/>
</dbReference>
<dbReference type="KEGG" id="atq:GH723_00355"/>
<evidence type="ECO:0000313" key="7">
    <source>
        <dbReference type="EMBL" id="QGG96905.1"/>
    </source>
</evidence>
<proteinExistence type="inferred from homology"/>
<dbReference type="GO" id="GO:0008168">
    <property type="term" value="F:methyltransferase activity"/>
    <property type="evidence" value="ECO:0007669"/>
    <property type="project" value="UniProtKB-KW"/>
</dbReference>
<dbReference type="InterPro" id="IPR050723">
    <property type="entry name" value="CFA/CMAS"/>
</dbReference>
<dbReference type="Proteomes" id="UP000334019">
    <property type="component" value="Chromosome"/>
</dbReference>
<feature type="region of interest" description="Disordered" evidence="6">
    <location>
        <begin position="118"/>
        <end position="145"/>
    </location>
</feature>
<dbReference type="EMBL" id="CP045851">
    <property type="protein sequence ID" value="QGG96905.1"/>
    <property type="molecule type" value="Genomic_DNA"/>
</dbReference>
<evidence type="ECO:0000256" key="2">
    <source>
        <dbReference type="ARBA" id="ARBA00022603"/>
    </source>
</evidence>
<dbReference type="InterPro" id="IPR003333">
    <property type="entry name" value="CMAS"/>
</dbReference>
<accession>A0A5Q2RUK6</accession>
<dbReference type="PANTHER" id="PTHR43667">
    <property type="entry name" value="CYCLOPROPANE-FATTY-ACYL-PHOSPHOLIPID SYNTHASE"/>
    <property type="match status" value="1"/>
</dbReference>
<organism evidence="7 8">
    <name type="scientific">Actinomarinicola tropica</name>
    <dbReference type="NCBI Taxonomy" id="2789776"/>
    <lineage>
        <taxon>Bacteria</taxon>
        <taxon>Bacillati</taxon>
        <taxon>Actinomycetota</taxon>
        <taxon>Acidimicrobiia</taxon>
        <taxon>Acidimicrobiales</taxon>
        <taxon>Iamiaceae</taxon>
        <taxon>Actinomarinicola</taxon>
    </lineage>
</organism>
<dbReference type="CDD" id="cd02440">
    <property type="entry name" value="AdoMet_MTases"/>
    <property type="match status" value="1"/>
</dbReference>
<dbReference type="PIRSF" id="PIRSF003085">
    <property type="entry name" value="CMAS"/>
    <property type="match status" value="1"/>
</dbReference>
<keyword evidence="2 7" id="KW-0489">Methyltransferase</keyword>
<reference evidence="7 8" key="1">
    <citation type="submission" date="2019-11" db="EMBL/GenBank/DDBJ databases">
        <authorList>
            <person name="He Y."/>
        </authorList>
    </citation>
    <scope>NUCLEOTIDE SEQUENCE [LARGE SCALE GENOMIC DNA]</scope>
    <source>
        <strain evidence="7 8">SCSIO 58843</strain>
    </source>
</reference>
<comment type="similarity">
    <text evidence="1">Belongs to the CFA/CMAS family.</text>
</comment>
<dbReference type="Pfam" id="PF02353">
    <property type="entry name" value="CMAS"/>
    <property type="match status" value="1"/>
</dbReference>